<evidence type="ECO:0000313" key="3">
    <source>
        <dbReference type="Proteomes" id="UP000054018"/>
    </source>
</evidence>
<keyword evidence="3" id="KW-1185">Reference proteome</keyword>
<evidence type="ECO:0000313" key="2">
    <source>
        <dbReference type="EMBL" id="KIK25536.1"/>
    </source>
</evidence>
<accession>A0A0C9Z8C1</accession>
<dbReference type="AlphaFoldDB" id="A0A0C9Z8C1"/>
<organism evidence="2 3">
    <name type="scientific">Pisolithus microcarpus 441</name>
    <dbReference type="NCBI Taxonomy" id="765257"/>
    <lineage>
        <taxon>Eukaryota</taxon>
        <taxon>Fungi</taxon>
        <taxon>Dikarya</taxon>
        <taxon>Basidiomycota</taxon>
        <taxon>Agaricomycotina</taxon>
        <taxon>Agaricomycetes</taxon>
        <taxon>Agaricomycetidae</taxon>
        <taxon>Boletales</taxon>
        <taxon>Sclerodermatineae</taxon>
        <taxon>Pisolithaceae</taxon>
        <taxon>Pisolithus</taxon>
    </lineage>
</organism>
<keyword evidence="1" id="KW-0732">Signal</keyword>
<feature type="signal peptide" evidence="1">
    <location>
        <begin position="1"/>
        <end position="18"/>
    </location>
</feature>
<protein>
    <submittedName>
        <fullName evidence="2">Unplaced genomic scaffold scaffold_23, whole genome shotgun sequence</fullName>
    </submittedName>
</protein>
<evidence type="ECO:0000256" key="1">
    <source>
        <dbReference type="SAM" id="SignalP"/>
    </source>
</evidence>
<dbReference type="HOGENOM" id="CLU_3051240_0_0_1"/>
<reference evidence="2 3" key="1">
    <citation type="submission" date="2014-04" db="EMBL/GenBank/DDBJ databases">
        <authorList>
            <consortium name="DOE Joint Genome Institute"/>
            <person name="Kuo A."/>
            <person name="Kohler A."/>
            <person name="Costa M.D."/>
            <person name="Nagy L.G."/>
            <person name="Floudas D."/>
            <person name="Copeland A."/>
            <person name="Barry K.W."/>
            <person name="Cichocki N."/>
            <person name="Veneault-Fourrey C."/>
            <person name="LaButti K."/>
            <person name="Lindquist E.A."/>
            <person name="Lipzen A."/>
            <person name="Lundell T."/>
            <person name="Morin E."/>
            <person name="Murat C."/>
            <person name="Sun H."/>
            <person name="Tunlid A."/>
            <person name="Henrissat B."/>
            <person name="Grigoriev I.V."/>
            <person name="Hibbett D.S."/>
            <person name="Martin F."/>
            <person name="Nordberg H.P."/>
            <person name="Cantor M.N."/>
            <person name="Hua S.X."/>
        </authorList>
    </citation>
    <scope>NUCLEOTIDE SEQUENCE [LARGE SCALE GENOMIC DNA]</scope>
    <source>
        <strain evidence="2 3">441</strain>
    </source>
</reference>
<proteinExistence type="predicted"/>
<sequence length="54" mass="6100">MSHVILQFLVFYRLAIWAEKKHATEVAAPIEVVTSLKPPTRIQDSALQEYGICS</sequence>
<name>A0A0C9Z8C1_9AGAM</name>
<dbReference type="Proteomes" id="UP000054018">
    <property type="component" value="Unassembled WGS sequence"/>
</dbReference>
<feature type="chain" id="PRO_5002207034" evidence="1">
    <location>
        <begin position="19"/>
        <end position="54"/>
    </location>
</feature>
<gene>
    <name evidence="2" type="ORF">PISMIDRAFT_677174</name>
</gene>
<dbReference type="EMBL" id="KN833707">
    <property type="protein sequence ID" value="KIK25536.1"/>
    <property type="molecule type" value="Genomic_DNA"/>
</dbReference>
<reference evidence="3" key="2">
    <citation type="submission" date="2015-01" db="EMBL/GenBank/DDBJ databases">
        <title>Evolutionary Origins and Diversification of the Mycorrhizal Mutualists.</title>
        <authorList>
            <consortium name="DOE Joint Genome Institute"/>
            <consortium name="Mycorrhizal Genomics Consortium"/>
            <person name="Kohler A."/>
            <person name="Kuo A."/>
            <person name="Nagy L.G."/>
            <person name="Floudas D."/>
            <person name="Copeland A."/>
            <person name="Barry K.W."/>
            <person name="Cichocki N."/>
            <person name="Veneault-Fourrey C."/>
            <person name="LaButti K."/>
            <person name="Lindquist E.A."/>
            <person name="Lipzen A."/>
            <person name="Lundell T."/>
            <person name="Morin E."/>
            <person name="Murat C."/>
            <person name="Riley R."/>
            <person name="Ohm R."/>
            <person name="Sun H."/>
            <person name="Tunlid A."/>
            <person name="Henrissat B."/>
            <person name="Grigoriev I.V."/>
            <person name="Hibbett D.S."/>
            <person name="Martin F."/>
        </authorList>
    </citation>
    <scope>NUCLEOTIDE SEQUENCE [LARGE SCALE GENOMIC DNA]</scope>
    <source>
        <strain evidence="3">441</strain>
    </source>
</reference>